<comment type="caution">
    <text evidence="1">The sequence shown here is derived from an EMBL/GenBank/DDBJ whole genome shotgun (WGS) entry which is preliminary data.</text>
</comment>
<proteinExistence type="predicted"/>
<dbReference type="AlphaFoldDB" id="A0AAN4W1M9"/>
<reference evidence="1 2" key="1">
    <citation type="submission" date="2021-12" db="EMBL/GenBank/DDBJ databases">
        <title>Genome sequencing of bacteria with rrn-lacking chromosome and rrn-plasmid.</title>
        <authorList>
            <person name="Anda M."/>
            <person name="Iwasaki W."/>
        </authorList>
    </citation>
    <scope>NUCLEOTIDE SEQUENCE [LARGE SCALE GENOMIC DNA]</scope>
    <source>
        <strain evidence="1 2">NBRC 15940</strain>
    </source>
</reference>
<sequence length="47" mass="5451">MLKPDNSCLNPRLAIRRKNDGIVSYFEFFFTNQRNGEKASLTKFGLL</sequence>
<organism evidence="1 2">
    <name type="scientific">Persicobacter diffluens</name>
    <dbReference type="NCBI Taxonomy" id="981"/>
    <lineage>
        <taxon>Bacteria</taxon>
        <taxon>Pseudomonadati</taxon>
        <taxon>Bacteroidota</taxon>
        <taxon>Cytophagia</taxon>
        <taxon>Cytophagales</taxon>
        <taxon>Persicobacteraceae</taxon>
        <taxon>Persicobacter</taxon>
    </lineage>
</organism>
<dbReference type="EMBL" id="BQKE01000002">
    <property type="protein sequence ID" value="GJM62865.1"/>
    <property type="molecule type" value="Genomic_DNA"/>
</dbReference>
<name>A0AAN4W1M9_9BACT</name>
<protein>
    <submittedName>
        <fullName evidence="1">Uncharacterized protein</fullName>
    </submittedName>
</protein>
<accession>A0AAN4W1M9</accession>
<keyword evidence="2" id="KW-1185">Reference proteome</keyword>
<dbReference type="Proteomes" id="UP001310022">
    <property type="component" value="Unassembled WGS sequence"/>
</dbReference>
<evidence type="ECO:0000313" key="1">
    <source>
        <dbReference type="EMBL" id="GJM62865.1"/>
    </source>
</evidence>
<evidence type="ECO:0000313" key="2">
    <source>
        <dbReference type="Proteomes" id="UP001310022"/>
    </source>
</evidence>
<gene>
    <name evidence="1" type="ORF">PEDI_34170</name>
</gene>